<evidence type="ECO:0000256" key="2">
    <source>
        <dbReference type="ARBA" id="ARBA00011255"/>
    </source>
</evidence>
<dbReference type="AlphaFoldDB" id="D9RY97"/>
<gene>
    <name evidence="8" type="ordered locus">Toce_1579</name>
</gene>
<feature type="coiled-coil region" evidence="5">
    <location>
        <begin position="579"/>
        <end position="606"/>
    </location>
</feature>
<dbReference type="OrthoDB" id="9776025at2"/>
<evidence type="ECO:0000259" key="7">
    <source>
        <dbReference type="Pfam" id="PF07195"/>
    </source>
</evidence>
<dbReference type="GO" id="GO:0007155">
    <property type="term" value="P:cell adhesion"/>
    <property type="evidence" value="ECO:0007669"/>
    <property type="project" value="InterPro"/>
</dbReference>
<keyword evidence="9" id="KW-1185">Reference proteome</keyword>
<evidence type="ECO:0000256" key="4">
    <source>
        <dbReference type="ARBA" id="ARBA00023143"/>
    </source>
</evidence>
<comment type="function">
    <text evidence="5">Required for morphogenesis and for the elongation of the flagellar filament by facilitating polymerization of the flagellin monomers at the tip of growing filament. Forms a capping structure, which prevents flagellin subunits (transported through the central channel of the flagellum) from leaking out without polymerization at the distal end.</text>
</comment>
<keyword evidence="3 5" id="KW-0175">Coiled coil</keyword>
<dbReference type="InterPro" id="IPR040026">
    <property type="entry name" value="FliD"/>
</dbReference>
<feature type="domain" description="Flagellar hook-associated protein 2 N-terminal" evidence="6">
    <location>
        <begin position="13"/>
        <end position="113"/>
    </location>
</feature>
<comment type="subunit">
    <text evidence="2 5">Homopentamer.</text>
</comment>
<evidence type="ECO:0000313" key="9">
    <source>
        <dbReference type="Proteomes" id="UP000000272"/>
    </source>
</evidence>
<dbReference type="GO" id="GO:0071973">
    <property type="term" value="P:bacterial-type flagellum-dependent cell motility"/>
    <property type="evidence" value="ECO:0007669"/>
    <property type="project" value="TreeGrafter"/>
</dbReference>
<keyword evidence="8" id="KW-0282">Flagellum</keyword>
<evidence type="ECO:0000313" key="8">
    <source>
        <dbReference type="EMBL" id="ADL08321.1"/>
    </source>
</evidence>
<keyword evidence="5" id="KW-0964">Secreted</keyword>
<feature type="domain" description="Flagellar hook-associated protein 2 C-terminal" evidence="7">
    <location>
        <begin position="361"/>
        <end position="623"/>
    </location>
</feature>
<dbReference type="PANTHER" id="PTHR30288">
    <property type="entry name" value="FLAGELLAR CAP/ASSEMBLY PROTEIN FLID"/>
    <property type="match status" value="1"/>
</dbReference>
<dbReference type="Proteomes" id="UP000000272">
    <property type="component" value="Chromosome"/>
</dbReference>
<dbReference type="GO" id="GO:0009424">
    <property type="term" value="C:bacterial-type flagellum hook"/>
    <property type="evidence" value="ECO:0007669"/>
    <property type="project" value="UniProtKB-UniRule"/>
</dbReference>
<dbReference type="InterPro" id="IPR003481">
    <property type="entry name" value="FliD_N"/>
</dbReference>
<keyword evidence="8" id="KW-0969">Cilium</keyword>
<comment type="similarity">
    <text evidence="1 5">Belongs to the FliD family.</text>
</comment>
<organism evidence="8 9">
    <name type="scientific">Thermosediminibacter oceani (strain ATCC BAA-1034 / DSM 16646 / JW/IW-1228P)</name>
    <dbReference type="NCBI Taxonomy" id="555079"/>
    <lineage>
        <taxon>Bacteria</taxon>
        <taxon>Bacillati</taxon>
        <taxon>Bacillota</taxon>
        <taxon>Clostridia</taxon>
        <taxon>Thermosediminibacterales</taxon>
        <taxon>Thermosediminibacteraceae</taxon>
        <taxon>Thermosediminibacter</taxon>
    </lineage>
</organism>
<proteinExistence type="inferred from homology"/>
<dbReference type="GO" id="GO:0009421">
    <property type="term" value="C:bacterial-type flagellum filament cap"/>
    <property type="evidence" value="ECO:0007669"/>
    <property type="project" value="InterPro"/>
</dbReference>
<evidence type="ECO:0000256" key="1">
    <source>
        <dbReference type="ARBA" id="ARBA00009764"/>
    </source>
</evidence>
<dbReference type="Pfam" id="PF02465">
    <property type="entry name" value="FliD_N"/>
    <property type="match status" value="1"/>
</dbReference>
<reference evidence="8 9" key="1">
    <citation type="journal article" date="2010" name="Stand. Genomic Sci.">
        <title>Complete genome sequence of Thermosediminibacter oceani type strain (JW/IW-1228P).</title>
        <authorList>
            <person name="Pitluck S."/>
            <person name="Yasawong M."/>
            <person name="Munk C."/>
            <person name="Nolan M."/>
            <person name="Lapidus A."/>
            <person name="Lucas S."/>
            <person name="Glavina Del Rio T."/>
            <person name="Tice H."/>
            <person name="Cheng J.F."/>
            <person name="Bruce D."/>
            <person name="Detter C."/>
            <person name="Tapia R."/>
            <person name="Han C."/>
            <person name="Goodwin L."/>
            <person name="Liolios K."/>
            <person name="Ivanova N."/>
            <person name="Mavromatis K."/>
            <person name="Mikhailova N."/>
            <person name="Pati A."/>
            <person name="Chen A."/>
            <person name="Palaniappan K."/>
            <person name="Land M."/>
            <person name="Hauser L."/>
            <person name="Chang Y.J."/>
            <person name="Jeffries C.D."/>
            <person name="Rohde M."/>
            <person name="Spring S."/>
            <person name="Sikorski J."/>
            <person name="Goker M."/>
            <person name="Woyke T."/>
            <person name="Bristow J."/>
            <person name="Eisen J.A."/>
            <person name="Markowitz V."/>
            <person name="Hugenholtz P."/>
            <person name="Kyrpides N.C."/>
            <person name="Klenk H.P."/>
        </authorList>
    </citation>
    <scope>NUCLEOTIDE SEQUENCE [LARGE SCALE GENOMIC DNA]</scope>
    <source>
        <strain evidence="9">ATCC BAA-1034 / DSM 16646 / JW/IW-1228P</strain>
    </source>
</reference>
<dbReference type="InterPro" id="IPR010809">
    <property type="entry name" value="FliD_C"/>
</dbReference>
<dbReference type="HOGENOM" id="CLU_015182_0_2_9"/>
<dbReference type="eggNOG" id="COG1345">
    <property type="taxonomic scope" value="Bacteria"/>
</dbReference>
<evidence type="ECO:0000256" key="3">
    <source>
        <dbReference type="ARBA" id="ARBA00023054"/>
    </source>
</evidence>
<dbReference type="GO" id="GO:0005576">
    <property type="term" value="C:extracellular region"/>
    <property type="evidence" value="ECO:0007669"/>
    <property type="project" value="UniProtKB-SubCell"/>
</dbReference>
<dbReference type="PANTHER" id="PTHR30288:SF0">
    <property type="entry name" value="FLAGELLAR HOOK-ASSOCIATED PROTEIN 2"/>
    <property type="match status" value="1"/>
</dbReference>
<dbReference type="Pfam" id="PF07195">
    <property type="entry name" value="FliD_C"/>
    <property type="match status" value="1"/>
</dbReference>
<comment type="subcellular location">
    <subcellularLocation>
        <location evidence="5">Secreted</location>
    </subcellularLocation>
    <subcellularLocation>
        <location evidence="5">Bacterial flagellum</location>
    </subcellularLocation>
</comment>
<name>D9RY97_THEOJ</name>
<sequence>MPYNTLRIGGLASGIDIDQIISDLMKVERMRVDKLYQQRQILEWQRQDYRDINLKLKALYDNVFNMKLQGTYLKYKATGTLSSGASSDVYFTAVAGSTAMAGEYTVKVVGLADYAKIESGAPITKELQGSGIVSNLTDTINISPSNNKFKISVDGIIQEITLGSGSYTINTLVDHIQSKLDASDSLIKNKVKVGYFYDSVAGNYRLTFAPADNYNHNIKIVLNADPSVDALGTLGFSDGATYTEIDPAKSIKDQRLIFKNDPFGGNENLTEFKFTIYNGDKSETFTFNVTDSINYILSKISSSENIKVTAYYDPLTDKVVFKSKDTGANTSIKIVNETGHLFGDGSTPGAFNIASGEAAWGTNSTVVINGVTMENPTNSFTLNGIQFTLKQAMPDTETATLRIESDIDGVVESIKNFINLYNDTIDAINKKLSEERYRDYPPLTDAQKKEMTEDEIKLWEEKAKSGLLRSDPLLSGIVSKMREAIYTPISGLPAEFDSLYDIGITTGSYIEKGKLYLDENKLRQALSKDLNAVMRLFTNTNETDSAQNGIAVKLYDILKSGMKSITDKAGGGDFEIFDNSLLAKKIRDINERIDSMEEQLKEIEDRYWRQFTEMEKAISAMNQQSLWLASQMGLYGSQS</sequence>
<dbReference type="KEGG" id="toc:Toce_1579"/>
<dbReference type="RefSeq" id="WP_013276349.1">
    <property type="nucleotide sequence ID" value="NC_014377.1"/>
</dbReference>
<dbReference type="EMBL" id="CP002131">
    <property type="protein sequence ID" value="ADL08321.1"/>
    <property type="molecule type" value="Genomic_DNA"/>
</dbReference>
<keyword evidence="4 5" id="KW-0975">Bacterial flagellum</keyword>
<dbReference type="STRING" id="555079.Toce_1579"/>
<evidence type="ECO:0000259" key="6">
    <source>
        <dbReference type="Pfam" id="PF02465"/>
    </source>
</evidence>
<keyword evidence="8" id="KW-0966">Cell projection</keyword>
<accession>D9RY97</accession>
<protein>
    <recommendedName>
        <fullName evidence="5">Flagellar hook-associated protein 2</fullName>
        <shortName evidence="5">HAP2</shortName>
    </recommendedName>
    <alternativeName>
        <fullName evidence="5">Flagellar cap protein</fullName>
    </alternativeName>
</protein>
<evidence type="ECO:0000256" key="5">
    <source>
        <dbReference type="RuleBase" id="RU362066"/>
    </source>
</evidence>